<dbReference type="Pfam" id="PF04296">
    <property type="entry name" value="YlxR"/>
    <property type="match status" value="1"/>
</dbReference>
<feature type="region of interest" description="Disordered" evidence="1">
    <location>
        <begin position="83"/>
        <end position="104"/>
    </location>
</feature>
<feature type="domain" description="YlxR" evidence="2">
    <location>
        <begin position="5"/>
        <end position="76"/>
    </location>
</feature>
<dbReference type="Gene3D" id="3.30.1230.10">
    <property type="entry name" value="YlxR-like"/>
    <property type="match status" value="1"/>
</dbReference>
<proteinExistence type="predicted"/>
<dbReference type="InterPro" id="IPR037465">
    <property type="entry name" value="YlxR"/>
</dbReference>
<comment type="caution">
    <text evidence="3">The sequence shown here is derived from an EMBL/GenBank/DDBJ whole genome shotgun (WGS) entry which is preliminary data.</text>
</comment>
<reference evidence="3" key="1">
    <citation type="submission" date="2019-10" db="EMBL/GenBank/DDBJ databases">
        <authorList>
            <consortium name="Genoscope - CEA"/>
            <person name="William W."/>
        </authorList>
    </citation>
    <scope>NUCLEOTIDE SEQUENCE [LARGE SCALE GENOMIC DNA]</scope>
    <source>
        <strain evidence="3">BBR_PRJEB10992</strain>
    </source>
</reference>
<evidence type="ECO:0000259" key="2">
    <source>
        <dbReference type="Pfam" id="PF04296"/>
    </source>
</evidence>
<dbReference type="PANTHER" id="PTHR34215">
    <property type="entry name" value="BLL0784 PROTEIN"/>
    <property type="match status" value="1"/>
</dbReference>
<dbReference type="InterPro" id="IPR007393">
    <property type="entry name" value="YlxR_dom"/>
</dbReference>
<evidence type="ECO:0000313" key="4">
    <source>
        <dbReference type="Proteomes" id="UP000184550"/>
    </source>
</evidence>
<dbReference type="RefSeq" id="WP_083622039.1">
    <property type="nucleotide sequence ID" value="NZ_LR734870.1"/>
</dbReference>
<dbReference type="PANTHER" id="PTHR34215:SF1">
    <property type="entry name" value="YLXR DOMAIN-CONTAINING PROTEIN"/>
    <property type="match status" value="1"/>
</dbReference>
<feature type="compositionally biased region" description="Polar residues" evidence="1">
    <location>
        <begin position="93"/>
        <end position="104"/>
    </location>
</feature>
<keyword evidence="4" id="KW-1185">Reference proteome</keyword>
<protein>
    <recommendedName>
        <fullName evidence="2">YlxR domain-containing protein</fullName>
    </recommendedName>
</protein>
<dbReference type="SUPFAM" id="SSF64376">
    <property type="entry name" value="YlxR-like"/>
    <property type="match status" value="1"/>
</dbReference>
<dbReference type="EMBL" id="CZCU02000137">
    <property type="protein sequence ID" value="VXD18784.1"/>
    <property type="molecule type" value="Genomic_DNA"/>
</dbReference>
<evidence type="ECO:0000313" key="3">
    <source>
        <dbReference type="EMBL" id="VXD18784.1"/>
    </source>
</evidence>
<dbReference type="AlphaFoldDB" id="A0A7Z9BNK2"/>
<dbReference type="Proteomes" id="UP000184550">
    <property type="component" value="Unassembled WGS sequence"/>
</dbReference>
<gene>
    <name evidence="3" type="ORF">PL8927_610020</name>
</gene>
<dbReference type="OrthoDB" id="426849at2"/>
<name>A0A7Z9BNK2_9CYAN</name>
<dbReference type="InterPro" id="IPR035931">
    <property type="entry name" value="YlxR-like_sf"/>
</dbReference>
<evidence type="ECO:0000256" key="1">
    <source>
        <dbReference type="SAM" id="MobiDB-lite"/>
    </source>
</evidence>
<sequence length="104" mass="11900">MKNQRRCVACRQLAGKETFWRFVRLYPSHQVQLDQGMGRSAYLCPNPDCLRVAQKKNRLGHALRTSVPEELYQSLWQRLANPSEMTSPCGDVSESTTCSRSQPL</sequence>
<accession>A0A7Z9BNK2</accession>
<organism evidence="3 4">
    <name type="scientific">Planktothrix serta PCC 8927</name>
    <dbReference type="NCBI Taxonomy" id="671068"/>
    <lineage>
        <taxon>Bacteria</taxon>
        <taxon>Bacillati</taxon>
        <taxon>Cyanobacteriota</taxon>
        <taxon>Cyanophyceae</taxon>
        <taxon>Oscillatoriophycideae</taxon>
        <taxon>Oscillatoriales</taxon>
        <taxon>Microcoleaceae</taxon>
        <taxon>Planktothrix</taxon>
    </lineage>
</organism>